<accession>A0A9N9A0T8</accession>
<name>A0A9N9A0T8_9GLOM</name>
<evidence type="ECO:0000313" key="2">
    <source>
        <dbReference type="EMBL" id="CAG8513145.1"/>
    </source>
</evidence>
<dbReference type="Proteomes" id="UP000789706">
    <property type="component" value="Unassembled WGS sequence"/>
</dbReference>
<evidence type="ECO:0000313" key="3">
    <source>
        <dbReference type="Proteomes" id="UP000789706"/>
    </source>
</evidence>
<evidence type="ECO:0000256" key="1">
    <source>
        <dbReference type="SAM" id="MobiDB-lite"/>
    </source>
</evidence>
<dbReference type="AlphaFoldDB" id="A0A9N9A0T8"/>
<dbReference type="EMBL" id="CAJVPK010000458">
    <property type="protein sequence ID" value="CAG8513145.1"/>
    <property type="molecule type" value="Genomic_DNA"/>
</dbReference>
<protein>
    <submittedName>
        <fullName evidence="2">3112_t:CDS:1</fullName>
    </submittedName>
</protein>
<keyword evidence="3" id="KW-1185">Reference proteome</keyword>
<gene>
    <name evidence="2" type="ORF">DEBURN_LOCUS5280</name>
</gene>
<comment type="caution">
    <text evidence="2">The sequence shown here is derived from an EMBL/GenBank/DDBJ whole genome shotgun (WGS) entry which is preliminary data.</text>
</comment>
<organism evidence="2 3">
    <name type="scientific">Diversispora eburnea</name>
    <dbReference type="NCBI Taxonomy" id="1213867"/>
    <lineage>
        <taxon>Eukaryota</taxon>
        <taxon>Fungi</taxon>
        <taxon>Fungi incertae sedis</taxon>
        <taxon>Mucoromycota</taxon>
        <taxon>Glomeromycotina</taxon>
        <taxon>Glomeromycetes</taxon>
        <taxon>Diversisporales</taxon>
        <taxon>Diversisporaceae</taxon>
        <taxon>Diversispora</taxon>
    </lineage>
</organism>
<feature type="region of interest" description="Disordered" evidence="1">
    <location>
        <begin position="35"/>
        <end position="61"/>
    </location>
</feature>
<proteinExistence type="predicted"/>
<sequence>MSSIIAIIEQRLNEVERQYDTFSVILPNVMTQKSKTYGGRDGTIRSLRKPQEHSNGYDGKA</sequence>
<reference evidence="2" key="1">
    <citation type="submission" date="2021-06" db="EMBL/GenBank/DDBJ databases">
        <authorList>
            <person name="Kallberg Y."/>
            <person name="Tangrot J."/>
            <person name="Rosling A."/>
        </authorList>
    </citation>
    <scope>NUCLEOTIDE SEQUENCE</scope>
    <source>
        <strain evidence="2">AZ414A</strain>
    </source>
</reference>